<reference evidence="1 2" key="1">
    <citation type="journal article" date="2018" name="Mol. Biol. Evol.">
        <title>Analysis of the draft genome of the red seaweed Gracilariopsis chorda provides insights into genome size evolution in Rhodophyta.</title>
        <authorList>
            <person name="Lee J."/>
            <person name="Yang E.C."/>
            <person name="Graf L."/>
            <person name="Yang J.H."/>
            <person name="Qiu H."/>
            <person name="Zel Zion U."/>
            <person name="Chan C.X."/>
            <person name="Stephens T.G."/>
            <person name="Weber A.P.M."/>
            <person name="Boo G.H."/>
            <person name="Boo S.M."/>
            <person name="Kim K.M."/>
            <person name="Shin Y."/>
            <person name="Jung M."/>
            <person name="Lee S.J."/>
            <person name="Yim H.S."/>
            <person name="Lee J.H."/>
            <person name="Bhattacharya D."/>
            <person name="Yoon H.S."/>
        </authorList>
    </citation>
    <scope>NUCLEOTIDE SEQUENCE [LARGE SCALE GENOMIC DNA]</scope>
    <source>
        <strain evidence="1 2">SKKU-2015</strain>
        <tissue evidence="1">Whole body</tissue>
    </source>
</reference>
<organism evidence="1 2">
    <name type="scientific">Gracilariopsis chorda</name>
    <dbReference type="NCBI Taxonomy" id="448386"/>
    <lineage>
        <taxon>Eukaryota</taxon>
        <taxon>Rhodophyta</taxon>
        <taxon>Florideophyceae</taxon>
        <taxon>Rhodymeniophycidae</taxon>
        <taxon>Gracilariales</taxon>
        <taxon>Gracilariaceae</taxon>
        <taxon>Gracilariopsis</taxon>
    </lineage>
</organism>
<protein>
    <submittedName>
        <fullName evidence="1">Uncharacterized protein</fullName>
    </submittedName>
</protein>
<dbReference type="Proteomes" id="UP000247409">
    <property type="component" value="Unassembled WGS sequence"/>
</dbReference>
<dbReference type="EMBL" id="NBIV01000042">
    <property type="protein sequence ID" value="PXF46218.1"/>
    <property type="molecule type" value="Genomic_DNA"/>
</dbReference>
<dbReference type="AlphaFoldDB" id="A0A2V3IVP5"/>
<comment type="caution">
    <text evidence="1">The sequence shown here is derived from an EMBL/GenBank/DDBJ whole genome shotgun (WGS) entry which is preliminary data.</text>
</comment>
<evidence type="ECO:0000313" key="2">
    <source>
        <dbReference type="Proteomes" id="UP000247409"/>
    </source>
</evidence>
<accession>A0A2V3IVP5</accession>
<sequence length="76" mass="8897">MVVNRGYLPDMRLRVDDDDVSALRWLRRVGGYKCGKSVVALQIWEKQTVMHVTEAETKVISNVDDRCTMWYDFDKS</sequence>
<name>A0A2V3IVP5_9FLOR</name>
<evidence type="ECO:0000313" key="1">
    <source>
        <dbReference type="EMBL" id="PXF46218.1"/>
    </source>
</evidence>
<proteinExistence type="predicted"/>
<keyword evidence="2" id="KW-1185">Reference proteome</keyword>
<gene>
    <name evidence="1" type="ORF">BWQ96_04003</name>
</gene>